<gene>
    <name evidence="8" type="primary">LOC106464974</name>
</gene>
<dbReference type="PANTHER" id="PTHR16484:SF17">
    <property type="entry name" value="BAZOOKA, ISOFORM B"/>
    <property type="match status" value="1"/>
</dbReference>
<feature type="region of interest" description="Disordered" evidence="5">
    <location>
        <begin position="1094"/>
        <end position="1312"/>
    </location>
</feature>
<feature type="compositionally biased region" description="Polar residues" evidence="5">
    <location>
        <begin position="1438"/>
        <end position="1458"/>
    </location>
</feature>
<feature type="region of interest" description="Disordered" evidence="5">
    <location>
        <begin position="251"/>
        <end position="291"/>
    </location>
</feature>
<evidence type="ECO:0000313" key="8">
    <source>
        <dbReference type="RefSeq" id="XP_022248496.1"/>
    </source>
</evidence>
<dbReference type="Proteomes" id="UP000694941">
    <property type="component" value="Unplaced"/>
</dbReference>
<dbReference type="Pfam" id="PF00595">
    <property type="entry name" value="PDZ"/>
    <property type="match status" value="3"/>
</dbReference>
<feature type="region of interest" description="Disordered" evidence="5">
    <location>
        <begin position="1065"/>
        <end position="1084"/>
    </location>
</feature>
<feature type="region of interest" description="Disordered" evidence="5">
    <location>
        <begin position="366"/>
        <end position="409"/>
    </location>
</feature>
<feature type="region of interest" description="Disordered" evidence="5">
    <location>
        <begin position="1437"/>
        <end position="1528"/>
    </location>
</feature>
<dbReference type="GeneID" id="106464974"/>
<organism evidence="7 8">
    <name type="scientific">Limulus polyphemus</name>
    <name type="common">Atlantic horseshoe crab</name>
    <dbReference type="NCBI Taxonomy" id="6850"/>
    <lineage>
        <taxon>Eukaryota</taxon>
        <taxon>Metazoa</taxon>
        <taxon>Ecdysozoa</taxon>
        <taxon>Arthropoda</taxon>
        <taxon>Chelicerata</taxon>
        <taxon>Merostomata</taxon>
        <taxon>Xiphosura</taxon>
        <taxon>Limulidae</taxon>
        <taxon>Limulus</taxon>
    </lineage>
</organism>
<dbReference type="Gene3D" id="3.10.20.90">
    <property type="entry name" value="Phosphatidylinositol 3-kinase Catalytic Subunit, Chain A, domain 1"/>
    <property type="match status" value="1"/>
</dbReference>
<dbReference type="SUPFAM" id="SSF50156">
    <property type="entry name" value="PDZ domain-like"/>
    <property type="match status" value="3"/>
</dbReference>
<feature type="region of interest" description="Disordered" evidence="5">
    <location>
        <begin position="835"/>
        <end position="881"/>
    </location>
</feature>
<feature type="compositionally biased region" description="Low complexity" evidence="5">
    <location>
        <begin position="1198"/>
        <end position="1207"/>
    </location>
</feature>
<feature type="compositionally biased region" description="Polar residues" evidence="5">
    <location>
        <begin position="849"/>
        <end position="866"/>
    </location>
</feature>
<dbReference type="InterPro" id="IPR036034">
    <property type="entry name" value="PDZ_sf"/>
</dbReference>
<evidence type="ECO:0000256" key="2">
    <source>
        <dbReference type="ARBA" id="ARBA00022618"/>
    </source>
</evidence>
<feature type="domain" description="PDZ" evidence="6">
    <location>
        <begin position="451"/>
        <end position="525"/>
    </location>
</feature>
<feature type="compositionally biased region" description="Basic residues" evidence="5">
    <location>
        <begin position="1468"/>
        <end position="1477"/>
    </location>
</feature>
<evidence type="ECO:0000256" key="5">
    <source>
        <dbReference type="SAM" id="MobiDB-lite"/>
    </source>
</evidence>
<feature type="compositionally biased region" description="Basic and acidic residues" evidence="5">
    <location>
        <begin position="1213"/>
        <end position="1261"/>
    </location>
</feature>
<proteinExistence type="inferred from homology"/>
<sequence>MKVTVNFGNIRVIVPCGNGEILVRDLMDLAITRYKKATGKSPDAWVTIHNLKLSSDGGILDPDDKLNDVADDREQIIAIYEEQGSPFLSHNGGDGTSASSVGTESPDIFRGSEDTHHEKKDPYTENDVEITADHISSGVTPLHVRRGSEPALNCISPSPASADPTKRWSAAVIMDNDTSGTSRSVQGNSFGSSENDLVVNVAEDETEEENTGFLRVGQGSERLSILGSGSNNLCWEEAADAQLLRMQDARKEPLGGPGTSPDQSRDRDSESSGGSEDRENPIILKNESGPLGIHVVPDYDSNGRDMGLVVQGVEPGGRIDRDGRLHIGDRIVDINGQSLLHVSFKKAQEIFKDALRDPEIRIRLAKNSLSTGSAQRPKKPPPPVYPKPIVQRKRSNNEEERTDLVEGQERGGLNTKVATVTQTKKIPSSVPISHKNIPLTSNTRKIGRKIPIQLTKGPDGFGFSITTRDNPAGGNCPIYIKNILPKGAAIEDGRLKPGDRLLEVNGIEMTGLSQTEAVKILRNTPLRGIVNLVVSRQEFDPTPSPNLSQELPPDQLEDEFGIYPWKHREILTYNIPLNETGSAGLGVSVKGKTTTTENGPIDLGIFVKSVIHGGAASKDGRLLTNDQLIKINGISLLRMTNTEAMETLRRAMVQGDGPNVAPDAITLTIARQIPSFATYDEDPGTLPSSSSQNNSTVSNINDGSLNRDILEKYTSPLENRTSTPDNSASENSESTVIFIPKSNISDNYGSGSISADFKESKPLGQNPVIERLTGLDTKSNMLRNESYLRASHESWGGNQLHELHGLKIGQDSSINRVNLSPTINLPTFDTAMVDSSYGGSPVRPKPRSRSTTPDNLLSSPSKNGTYSEEKKYLENGDESNSRYKELAMTSQLSLDDESQFTLTRDGFGRQSISEKRHAQLDARNTDTFQRNKRAREEREKQKYLLPEGKQLTDYQNQQEHNHHQLREVCVDRDQETACSTKRPAVKAQTLRANGEIKPSLVRANSAESLVNHVRSNIPHSQPFRVFKEVGKLYRNPLLFYPTCCWSCQSPGCPYHMVPSGGDSINSRGSQVQVGPSLGMKKSSSLESLQTMVQELQKEDKSQARGSRRPTGRAARGRGCNESFRAAVDRSYEGPVTETMETLDEETESSSSAGPGVHGRGSGISSSRDTPSVSSDPAAEETVNGHRKTGKVGKKKGLLKGLGSVFKFGKNKKLTHDQAGKSSKEETEKEEERSRARRAAQEEQERIQEQYRKLVEKQRQEQQQEQTYNKEGFTSISHLPTQTRQERMHQLRAQHQRRHQERQGHYPKDEQEEVYEKEITEAIDRQPLKRMLPPLPNPSFYSPRRPLPIKRRETEVLHNRSHSFDIYKEMERPGSRVGFADPSKYSHYMNFKEIQQHLQEYRQHQLQNLPRQPQMGKSSPLGQRDRPTSNFFEYESMQGGLQQNTEPNTNSLPRHSNMTGHPPNQPHPPHQHYKKHQVHPFQSVEPPSSHKANGYNDLTQLRPVQSQPSSGALLFLPTRTKREGPGSKV</sequence>
<dbReference type="InterPro" id="IPR021922">
    <property type="entry name" value="Par3/HAL_N"/>
</dbReference>
<dbReference type="PROSITE" id="PS50106">
    <property type="entry name" value="PDZ"/>
    <property type="match status" value="3"/>
</dbReference>
<feature type="compositionally biased region" description="Basic and acidic residues" evidence="5">
    <location>
        <begin position="1519"/>
        <end position="1528"/>
    </location>
</feature>
<reference evidence="8" key="1">
    <citation type="submission" date="2025-08" db="UniProtKB">
        <authorList>
            <consortium name="RefSeq"/>
        </authorList>
    </citation>
    <scope>IDENTIFICATION</scope>
    <source>
        <tissue evidence="8">Muscle</tissue>
    </source>
</reference>
<feature type="compositionally biased region" description="Basic and acidic residues" evidence="5">
    <location>
        <begin position="1300"/>
        <end position="1312"/>
    </location>
</feature>
<feature type="compositionally biased region" description="Basic residues" evidence="5">
    <location>
        <begin position="1289"/>
        <end position="1299"/>
    </location>
</feature>
<accession>A0ABM1SXZ0</accession>
<evidence type="ECO:0000256" key="3">
    <source>
        <dbReference type="ARBA" id="ARBA00022737"/>
    </source>
</evidence>
<feature type="region of interest" description="Disordered" evidence="5">
    <location>
        <begin position="678"/>
        <end position="705"/>
    </location>
</feature>
<feature type="compositionally biased region" description="Polar residues" evidence="5">
    <location>
        <begin position="1495"/>
        <end position="1509"/>
    </location>
</feature>
<dbReference type="CDD" id="cd23058">
    <property type="entry name" value="PDZ2_Par3-like"/>
    <property type="match status" value="1"/>
</dbReference>
<protein>
    <submittedName>
        <fullName evidence="8">Partitioning defective 3 homolog isoform X1</fullName>
    </submittedName>
</protein>
<keyword evidence="7" id="KW-1185">Reference proteome</keyword>
<dbReference type="CDD" id="cd23059">
    <property type="entry name" value="PDZ3_Par3-like"/>
    <property type="match status" value="1"/>
</dbReference>
<feature type="compositionally biased region" description="Basic and acidic residues" evidence="5">
    <location>
        <begin position="263"/>
        <end position="280"/>
    </location>
</feature>
<keyword evidence="3" id="KW-0677">Repeat</keyword>
<feature type="compositionally biased region" description="Basic and acidic residues" evidence="5">
    <location>
        <begin position="395"/>
        <end position="409"/>
    </location>
</feature>
<feature type="compositionally biased region" description="Low complexity" evidence="5">
    <location>
        <begin position="688"/>
        <end position="701"/>
    </location>
</feature>
<feature type="compositionally biased region" description="Basic and acidic residues" evidence="5">
    <location>
        <begin position="110"/>
        <end position="123"/>
    </location>
</feature>
<feature type="compositionally biased region" description="Basic and acidic residues" evidence="5">
    <location>
        <begin position="867"/>
        <end position="881"/>
    </location>
</feature>
<name>A0ABM1SXZ0_LIMPO</name>
<keyword evidence="4" id="KW-0131">Cell cycle</keyword>
<feature type="compositionally biased region" description="Polar residues" evidence="5">
    <location>
        <begin position="1266"/>
        <end position="1282"/>
    </location>
</feature>
<dbReference type="Gene3D" id="2.30.42.10">
    <property type="match status" value="3"/>
</dbReference>
<keyword evidence="2" id="KW-0132">Cell division</keyword>
<feature type="region of interest" description="Disordered" evidence="5">
    <location>
        <begin position="83"/>
        <end position="123"/>
    </location>
</feature>
<feature type="domain" description="PDZ" evidence="6">
    <location>
        <begin position="574"/>
        <end position="651"/>
    </location>
</feature>
<evidence type="ECO:0000256" key="1">
    <source>
        <dbReference type="ARBA" id="ARBA00005358"/>
    </source>
</evidence>
<feature type="region of interest" description="Disordered" evidence="5">
    <location>
        <begin position="715"/>
        <end position="734"/>
    </location>
</feature>
<feature type="compositionally biased region" description="Polar residues" evidence="5">
    <location>
        <begin position="716"/>
        <end position="734"/>
    </location>
</feature>
<dbReference type="Pfam" id="PF12053">
    <property type="entry name" value="Par3_HAL_N_term"/>
    <property type="match status" value="1"/>
</dbReference>
<dbReference type="PANTHER" id="PTHR16484">
    <property type="entry name" value="PARTITIONING DEFECTIVE 3 RELATED"/>
    <property type="match status" value="1"/>
</dbReference>
<feature type="compositionally biased region" description="Low complexity" evidence="5">
    <location>
        <begin position="1164"/>
        <end position="1176"/>
    </location>
</feature>
<dbReference type="RefSeq" id="XP_022248496.1">
    <property type="nucleotide sequence ID" value="XM_022392788.1"/>
</dbReference>
<feature type="compositionally biased region" description="Basic residues" evidence="5">
    <location>
        <begin position="1184"/>
        <end position="1197"/>
    </location>
</feature>
<comment type="similarity">
    <text evidence="1">Belongs to the PAR3 family.</text>
</comment>
<evidence type="ECO:0000256" key="4">
    <source>
        <dbReference type="ARBA" id="ARBA00023306"/>
    </source>
</evidence>
<dbReference type="InterPro" id="IPR001478">
    <property type="entry name" value="PDZ"/>
</dbReference>
<dbReference type="InterPro" id="IPR052213">
    <property type="entry name" value="PAR3"/>
</dbReference>
<evidence type="ECO:0000313" key="7">
    <source>
        <dbReference type="Proteomes" id="UP000694941"/>
    </source>
</evidence>
<feature type="domain" description="PDZ" evidence="6">
    <location>
        <begin position="280"/>
        <end position="366"/>
    </location>
</feature>
<dbReference type="SMART" id="SM00228">
    <property type="entry name" value="PDZ"/>
    <property type="match status" value="3"/>
</dbReference>
<evidence type="ECO:0000259" key="6">
    <source>
        <dbReference type="PROSITE" id="PS50106"/>
    </source>
</evidence>